<evidence type="ECO:0000256" key="1">
    <source>
        <dbReference type="SAM" id="MobiDB-lite"/>
    </source>
</evidence>
<dbReference type="AlphaFoldDB" id="A0AAE8T416"/>
<evidence type="ECO:0000313" key="3">
    <source>
        <dbReference type="Proteomes" id="UP000250416"/>
    </source>
</evidence>
<feature type="region of interest" description="Disordered" evidence="1">
    <location>
        <begin position="16"/>
        <end position="48"/>
    </location>
</feature>
<organism evidence="2 3">
    <name type="scientific">Burkholderia cepacia</name>
    <name type="common">Pseudomonas cepacia</name>
    <dbReference type="NCBI Taxonomy" id="292"/>
    <lineage>
        <taxon>Bacteria</taxon>
        <taxon>Pseudomonadati</taxon>
        <taxon>Pseudomonadota</taxon>
        <taxon>Betaproteobacteria</taxon>
        <taxon>Burkholderiales</taxon>
        <taxon>Burkholderiaceae</taxon>
        <taxon>Burkholderia</taxon>
        <taxon>Burkholderia cepacia complex</taxon>
    </lineage>
</organism>
<proteinExistence type="predicted"/>
<name>A0AAE8T416_BURCE</name>
<comment type="caution">
    <text evidence="2">The sequence shown here is derived from an EMBL/GenBank/DDBJ whole genome shotgun (WGS) entry which is preliminary data.</text>
</comment>
<evidence type="ECO:0000313" key="2">
    <source>
        <dbReference type="EMBL" id="SPV20544.1"/>
    </source>
</evidence>
<accession>A0AAE8T416</accession>
<protein>
    <submittedName>
        <fullName evidence="2">Uncharacterized protein</fullName>
    </submittedName>
</protein>
<sequence length="48" mass="5337">MTLITTHSNMSVFGSISRQGGLMNRGRPSPEVPGLRMRGRWFADTSSR</sequence>
<gene>
    <name evidence="2" type="ORF">NCTC10661_03910</name>
</gene>
<dbReference type="EMBL" id="UARD01000021">
    <property type="protein sequence ID" value="SPV20544.1"/>
    <property type="molecule type" value="Genomic_DNA"/>
</dbReference>
<dbReference type="Proteomes" id="UP000250416">
    <property type="component" value="Unassembled WGS sequence"/>
</dbReference>
<reference evidence="2 3" key="1">
    <citation type="submission" date="2018-06" db="EMBL/GenBank/DDBJ databases">
        <authorList>
            <consortium name="Pathogen Informatics"/>
            <person name="Doyle S."/>
        </authorList>
    </citation>
    <scope>NUCLEOTIDE SEQUENCE [LARGE SCALE GENOMIC DNA]</scope>
    <source>
        <strain evidence="2 3">NCTC10661</strain>
    </source>
</reference>